<reference evidence="6 7" key="1">
    <citation type="submission" date="2019-07" db="EMBL/GenBank/DDBJ databases">
        <title>Whole genome shotgun sequence of Skermanella aerolata NBRC 106429.</title>
        <authorList>
            <person name="Hosoyama A."/>
            <person name="Uohara A."/>
            <person name="Ohji S."/>
            <person name="Ichikawa N."/>
        </authorList>
    </citation>
    <scope>NUCLEOTIDE SEQUENCE [LARGE SCALE GENOMIC DNA]</scope>
    <source>
        <strain evidence="6 7">NBRC 106429</strain>
    </source>
</reference>
<organism evidence="6 7">
    <name type="scientific">Skermanella aerolata</name>
    <dbReference type="NCBI Taxonomy" id="393310"/>
    <lineage>
        <taxon>Bacteria</taxon>
        <taxon>Pseudomonadati</taxon>
        <taxon>Pseudomonadota</taxon>
        <taxon>Alphaproteobacteria</taxon>
        <taxon>Rhodospirillales</taxon>
        <taxon>Azospirillaceae</taxon>
        <taxon>Skermanella</taxon>
    </lineage>
</organism>
<name>A0A512DL28_9PROT</name>
<evidence type="ECO:0000256" key="3">
    <source>
        <dbReference type="ARBA" id="ARBA00038157"/>
    </source>
</evidence>
<keyword evidence="7" id="KW-1185">Reference proteome</keyword>
<dbReference type="RefSeq" id="WP_044433987.1">
    <property type="nucleotide sequence ID" value="NZ_BJYZ01000005.1"/>
</dbReference>
<accession>A0A512DL28</accession>
<dbReference type="PANTHER" id="PTHR43364:SF4">
    <property type="entry name" value="NAD(P)-LINKED OXIDOREDUCTASE SUPERFAMILY PROTEIN"/>
    <property type="match status" value="1"/>
</dbReference>
<evidence type="ECO:0000313" key="6">
    <source>
        <dbReference type="EMBL" id="GEO37177.1"/>
    </source>
</evidence>
<dbReference type="EMBL" id="BJYZ01000005">
    <property type="protein sequence ID" value="GEO37177.1"/>
    <property type="molecule type" value="Genomic_DNA"/>
</dbReference>
<dbReference type="AlphaFoldDB" id="A0A512DL28"/>
<dbReference type="Gene3D" id="3.20.20.100">
    <property type="entry name" value="NADP-dependent oxidoreductase domain"/>
    <property type="match status" value="1"/>
</dbReference>
<dbReference type="InterPro" id="IPR020471">
    <property type="entry name" value="AKR"/>
</dbReference>
<dbReference type="FunFam" id="3.20.20.100:FF:000005">
    <property type="entry name" value="NADP(H)-dependent aldo-keto reductase"/>
    <property type="match status" value="1"/>
</dbReference>
<evidence type="ECO:0000256" key="2">
    <source>
        <dbReference type="ARBA" id="ARBA00023002"/>
    </source>
</evidence>
<keyword evidence="1" id="KW-0521">NADP</keyword>
<dbReference type="Pfam" id="PF00248">
    <property type="entry name" value="Aldo_ket_red"/>
    <property type="match status" value="1"/>
</dbReference>
<dbReference type="Proteomes" id="UP000321523">
    <property type="component" value="Unassembled WGS sequence"/>
</dbReference>
<evidence type="ECO:0000259" key="5">
    <source>
        <dbReference type="Pfam" id="PF00248"/>
    </source>
</evidence>
<gene>
    <name evidence="6" type="ORF">SAE02_13250</name>
</gene>
<feature type="domain" description="NADP-dependent oxidoreductase" evidence="5">
    <location>
        <begin position="15"/>
        <end position="338"/>
    </location>
</feature>
<sequence>MEYRRLGRTDVQVSAICLGTMTWGRQNTEAEGHAQMDYALERGVNFWDTAEMYAIPPIEESYGSTERIIGTWFESRGSRDKVVLASKAIGRAPGGFGWIREGQARLDRDNLVRAVEDSLSRLKTDYIDLYQFHWPDRTTARFGARGYKGGDDAEATPIEETLRAADDLVRSGKVRFIGLSNESPWGTMTFLRLADQLGLPRVVSVQNAYNLLNRSYEDGLAEVSVREQAGLLAYSPLAAATLTGKYLDGAVPPGTRRALDHRKSRYDKVNADPAVRAYLDIAKRHGLDPAHLALAFVNRQPFVTSNIIGATSMEHLKTNIDSIEINLSEEVLKEIEDVHERLPNPCP</sequence>
<dbReference type="PANTHER" id="PTHR43364">
    <property type="entry name" value="NADH-SPECIFIC METHYLGLYOXAL REDUCTASE-RELATED"/>
    <property type="match status" value="1"/>
</dbReference>
<dbReference type="CDD" id="cd19094">
    <property type="entry name" value="AKR_Tas-like"/>
    <property type="match status" value="1"/>
</dbReference>
<dbReference type="InterPro" id="IPR050523">
    <property type="entry name" value="AKR_Detox_Biosynth"/>
</dbReference>
<dbReference type="SUPFAM" id="SSF51430">
    <property type="entry name" value="NAD(P)-linked oxidoreductase"/>
    <property type="match status" value="1"/>
</dbReference>
<dbReference type="OrthoDB" id="9773828at2"/>
<protein>
    <recommendedName>
        <fullName evidence="4">Protein tas</fullName>
    </recommendedName>
</protein>
<dbReference type="GO" id="GO:0016491">
    <property type="term" value="F:oxidoreductase activity"/>
    <property type="evidence" value="ECO:0007669"/>
    <property type="project" value="UniProtKB-KW"/>
</dbReference>
<dbReference type="InterPro" id="IPR023210">
    <property type="entry name" value="NADP_OxRdtase_dom"/>
</dbReference>
<comment type="similarity">
    <text evidence="3">Belongs to the aldo/keto reductase family. Aldo/keto reductase 2 subfamily.</text>
</comment>
<comment type="caution">
    <text evidence="6">The sequence shown here is derived from an EMBL/GenBank/DDBJ whole genome shotgun (WGS) entry which is preliminary data.</text>
</comment>
<keyword evidence="2" id="KW-0560">Oxidoreductase</keyword>
<proteinExistence type="inferred from homology"/>
<dbReference type="PRINTS" id="PR00069">
    <property type="entry name" value="ALDKETRDTASE"/>
</dbReference>
<dbReference type="InterPro" id="IPR036812">
    <property type="entry name" value="NAD(P)_OxRdtase_dom_sf"/>
</dbReference>
<evidence type="ECO:0000313" key="7">
    <source>
        <dbReference type="Proteomes" id="UP000321523"/>
    </source>
</evidence>
<dbReference type="NCBIfam" id="NF007912">
    <property type="entry name" value="PRK10625.1"/>
    <property type="match status" value="1"/>
</dbReference>
<evidence type="ECO:0000256" key="4">
    <source>
        <dbReference type="ARBA" id="ARBA00070119"/>
    </source>
</evidence>
<evidence type="ECO:0000256" key="1">
    <source>
        <dbReference type="ARBA" id="ARBA00022857"/>
    </source>
</evidence>